<reference evidence="2" key="2">
    <citation type="submission" date="2020-09" db="EMBL/GenBank/DDBJ databases">
        <authorList>
            <person name="Sun Q."/>
            <person name="Sedlacek I."/>
        </authorList>
    </citation>
    <scope>NUCLEOTIDE SEQUENCE</scope>
    <source>
        <strain evidence="2">CCM 8711</strain>
    </source>
</reference>
<gene>
    <name evidence="2" type="ORF">GCM10011425_16440</name>
</gene>
<proteinExistence type="predicted"/>
<dbReference type="Proteomes" id="UP000662074">
    <property type="component" value="Unassembled WGS sequence"/>
</dbReference>
<comment type="caution">
    <text evidence="2">The sequence shown here is derived from an EMBL/GenBank/DDBJ whole genome shotgun (WGS) entry which is preliminary data.</text>
</comment>
<dbReference type="EMBL" id="BMDO01000003">
    <property type="protein sequence ID" value="GGI50432.1"/>
    <property type="molecule type" value="Genomic_DNA"/>
</dbReference>
<feature type="compositionally biased region" description="Basic and acidic residues" evidence="1">
    <location>
        <begin position="75"/>
        <end position="84"/>
    </location>
</feature>
<accession>A0A917J9I0</accession>
<keyword evidence="3" id="KW-1185">Reference proteome</keyword>
<feature type="region of interest" description="Disordered" evidence="1">
    <location>
        <begin position="57"/>
        <end position="84"/>
    </location>
</feature>
<sequence length="84" mass="9722">MFHSVLFSYKAKVILNFNDWLIVYFAKAIHLNFYLPYIDYFNQNAKTSLDQEATPTTCMEEGTQTPRCVPSAGIEPERNLMPKV</sequence>
<reference evidence="2" key="1">
    <citation type="journal article" date="2014" name="Int. J. Syst. Evol. Microbiol.">
        <title>Complete genome sequence of Corynebacterium casei LMG S-19264T (=DSM 44701T), isolated from a smear-ripened cheese.</title>
        <authorList>
            <consortium name="US DOE Joint Genome Institute (JGI-PGF)"/>
            <person name="Walter F."/>
            <person name="Albersmeier A."/>
            <person name="Kalinowski J."/>
            <person name="Ruckert C."/>
        </authorList>
    </citation>
    <scope>NUCLEOTIDE SEQUENCE</scope>
    <source>
        <strain evidence="2">CCM 8711</strain>
    </source>
</reference>
<evidence type="ECO:0000256" key="1">
    <source>
        <dbReference type="SAM" id="MobiDB-lite"/>
    </source>
</evidence>
<organism evidence="2 3">
    <name type="scientific">Mucilaginibacter galii</name>
    <dbReference type="NCBI Taxonomy" id="2005073"/>
    <lineage>
        <taxon>Bacteria</taxon>
        <taxon>Pseudomonadati</taxon>
        <taxon>Bacteroidota</taxon>
        <taxon>Sphingobacteriia</taxon>
        <taxon>Sphingobacteriales</taxon>
        <taxon>Sphingobacteriaceae</taxon>
        <taxon>Mucilaginibacter</taxon>
    </lineage>
</organism>
<evidence type="ECO:0000313" key="2">
    <source>
        <dbReference type="EMBL" id="GGI50432.1"/>
    </source>
</evidence>
<name>A0A917J9I0_9SPHI</name>
<evidence type="ECO:0000313" key="3">
    <source>
        <dbReference type="Proteomes" id="UP000662074"/>
    </source>
</evidence>
<protein>
    <submittedName>
        <fullName evidence="2">Uncharacterized protein</fullName>
    </submittedName>
</protein>
<feature type="compositionally biased region" description="Polar residues" evidence="1">
    <location>
        <begin position="57"/>
        <end position="66"/>
    </location>
</feature>
<dbReference type="AlphaFoldDB" id="A0A917J9I0"/>